<dbReference type="Proteomes" id="UP001217476">
    <property type="component" value="Chromosome"/>
</dbReference>
<keyword evidence="2" id="KW-0378">Hydrolase</keyword>
<dbReference type="AlphaFoldDB" id="A0AAJ5VT45"/>
<dbReference type="InterPro" id="IPR018550">
    <property type="entry name" value="Lipid-A_deacylase-rel"/>
</dbReference>
<dbReference type="Pfam" id="PF09411">
    <property type="entry name" value="PagL"/>
    <property type="match status" value="1"/>
</dbReference>
<feature type="signal peptide" evidence="1">
    <location>
        <begin position="1"/>
        <end position="23"/>
    </location>
</feature>
<proteinExistence type="predicted"/>
<reference evidence="2" key="1">
    <citation type="submission" date="2023-03" db="EMBL/GenBank/DDBJ databases">
        <title>Andean soil-derived lignocellulolytic bacterial consortium as a source of novel taxa and putative plastic-active enzymes.</title>
        <authorList>
            <person name="Diaz-Garcia L."/>
            <person name="Chuvochina M."/>
            <person name="Feuerriegel G."/>
            <person name="Bunk B."/>
            <person name="Sproer C."/>
            <person name="Streit W.R."/>
            <person name="Rodriguez L.M."/>
            <person name="Overmann J."/>
            <person name="Jimenez D.J."/>
        </authorList>
    </citation>
    <scope>NUCLEOTIDE SEQUENCE</scope>
    <source>
        <strain evidence="2">MAG 4196</strain>
    </source>
</reference>
<name>A0AAJ5VT45_9HYPH</name>
<organism evidence="2 3">
    <name type="scientific">Candidatus Devosia phytovorans</name>
    <dbReference type="NCBI Taxonomy" id="3121372"/>
    <lineage>
        <taxon>Bacteria</taxon>
        <taxon>Pseudomonadati</taxon>
        <taxon>Pseudomonadota</taxon>
        <taxon>Alphaproteobacteria</taxon>
        <taxon>Hyphomicrobiales</taxon>
        <taxon>Devosiaceae</taxon>
        <taxon>Devosia</taxon>
    </lineage>
</organism>
<keyword evidence="1" id="KW-0732">Signal</keyword>
<feature type="chain" id="PRO_5042531149" evidence="1">
    <location>
        <begin position="24"/>
        <end position="198"/>
    </location>
</feature>
<sequence>MSSVKNILVAGLTLLGLASPALAQDALYSPNPVADWVSELRLGLLAHDVHHAALPFKVNEWDVSDIEDVSFDVLFHSPDYDAFRWIGSPRPEVGATVNFAGRDSMAHLGLTWQLPVFETPFYLEGTFGAAIHNGALTGAPAGEKNFGCRVNFYERFGVGANVGENVTATLTYEHTSNNDWCDANDGLSNFGLRVGWKF</sequence>
<dbReference type="GO" id="GO:0016787">
    <property type="term" value="F:hydrolase activity"/>
    <property type="evidence" value="ECO:0007669"/>
    <property type="project" value="UniProtKB-KW"/>
</dbReference>
<gene>
    <name evidence="2" type="ORF">P0Y65_19335</name>
</gene>
<dbReference type="EMBL" id="CP119312">
    <property type="protein sequence ID" value="WEK04304.1"/>
    <property type="molecule type" value="Genomic_DNA"/>
</dbReference>
<dbReference type="Gene3D" id="2.40.160.20">
    <property type="match status" value="1"/>
</dbReference>
<protein>
    <submittedName>
        <fullName evidence="2">Acyloxyacyl hydrolase</fullName>
    </submittedName>
</protein>
<evidence type="ECO:0000256" key="1">
    <source>
        <dbReference type="SAM" id="SignalP"/>
    </source>
</evidence>
<evidence type="ECO:0000313" key="2">
    <source>
        <dbReference type="EMBL" id="WEK04304.1"/>
    </source>
</evidence>
<accession>A0AAJ5VT45</accession>
<evidence type="ECO:0000313" key="3">
    <source>
        <dbReference type="Proteomes" id="UP001217476"/>
    </source>
</evidence>